<dbReference type="Proteomes" id="UP000823982">
    <property type="component" value="Unassembled WGS sequence"/>
</dbReference>
<keyword evidence="1" id="KW-0489">Methyltransferase</keyword>
<dbReference type="AlphaFoldDB" id="A0A9D1EPB1"/>
<dbReference type="InterPro" id="IPR029063">
    <property type="entry name" value="SAM-dependent_MTases_sf"/>
</dbReference>
<comment type="caution">
    <text evidence="1">The sequence shown here is derived from an EMBL/GenBank/DDBJ whole genome shotgun (WGS) entry which is preliminary data.</text>
</comment>
<proteinExistence type="predicted"/>
<reference evidence="1" key="2">
    <citation type="journal article" date="2021" name="PeerJ">
        <title>Extensive microbial diversity within the chicken gut microbiome revealed by metagenomics and culture.</title>
        <authorList>
            <person name="Gilroy R."/>
            <person name="Ravi A."/>
            <person name="Getino M."/>
            <person name="Pursley I."/>
            <person name="Horton D.L."/>
            <person name="Alikhan N.F."/>
            <person name="Baker D."/>
            <person name="Gharbi K."/>
            <person name="Hall N."/>
            <person name="Watson M."/>
            <person name="Adriaenssens E.M."/>
            <person name="Foster-Nyarko E."/>
            <person name="Jarju S."/>
            <person name="Secka A."/>
            <person name="Antonio M."/>
            <person name="Oren A."/>
            <person name="Chaudhuri R.R."/>
            <person name="La Ragione R."/>
            <person name="Hildebrand F."/>
            <person name="Pallen M.J."/>
        </authorList>
    </citation>
    <scope>NUCLEOTIDE SEQUENCE</scope>
    <source>
        <strain evidence="1">CHK157-1446</strain>
    </source>
</reference>
<evidence type="ECO:0000313" key="1">
    <source>
        <dbReference type="EMBL" id="HIS24918.1"/>
    </source>
</evidence>
<sequence length="232" mass="25161">MLTKRLAACAEYVEGSGIVCDVGTDHAYLPVFLVKSGRCGTAYACDVASGPLESARANIERAGLSGKIKTILSDGLDSVPVEGVSDVVIAGMGGELIASILSRAPDLSGINLVLQPNTREPELYVWLRKNGYEIAAQKACEDGKFVYLVFKAHRAESKVPQECSELESIAGKLDIRLEESKKYIRRKINRIESAAAGMRLSEENSALSRRADSLEELAGRLREYLSEGDLHD</sequence>
<dbReference type="InterPro" id="IPR006901">
    <property type="entry name" value="TrmK"/>
</dbReference>
<dbReference type="PIRSF" id="PIRSF018637">
    <property type="entry name" value="TrmK"/>
    <property type="match status" value="1"/>
</dbReference>
<dbReference type="PANTHER" id="PTHR38451:SF1">
    <property type="entry name" value="TRNA (ADENINE(22)-N(1))-METHYLTRANSFERASE"/>
    <property type="match status" value="1"/>
</dbReference>
<accession>A0A9D1EPB1</accession>
<name>A0A9D1EPB1_9FIRM</name>
<dbReference type="GO" id="GO:0032259">
    <property type="term" value="P:methylation"/>
    <property type="evidence" value="ECO:0007669"/>
    <property type="project" value="UniProtKB-KW"/>
</dbReference>
<gene>
    <name evidence="1" type="ORF">IAD01_05905</name>
</gene>
<dbReference type="GO" id="GO:0160105">
    <property type="term" value="F:tRNA (adenine(22)-N1)-methyltransferase activity"/>
    <property type="evidence" value="ECO:0007669"/>
    <property type="project" value="InterPro"/>
</dbReference>
<dbReference type="SUPFAM" id="SSF53335">
    <property type="entry name" value="S-adenosyl-L-methionine-dependent methyltransferases"/>
    <property type="match status" value="1"/>
</dbReference>
<protein>
    <submittedName>
        <fullName evidence="1">SAM-dependent methyltransferase</fullName>
    </submittedName>
</protein>
<reference evidence="1" key="1">
    <citation type="submission" date="2020-10" db="EMBL/GenBank/DDBJ databases">
        <authorList>
            <person name="Gilroy R."/>
        </authorList>
    </citation>
    <scope>NUCLEOTIDE SEQUENCE</scope>
    <source>
        <strain evidence="1">CHK157-1446</strain>
    </source>
</reference>
<evidence type="ECO:0000313" key="2">
    <source>
        <dbReference type="Proteomes" id="UP000823982"/>
    </source>
</evidence>
<dbReference type="EMBL" id="DVIR01000056">
    <property type="protein sequence ID" value="HIS24918.1"/>
    <property type="molecule type" value="Genomic_DNA"/>
</dbReference>
<dbReference type="Gene3D" id="3.40.50.150">
    <property type="entry name" value="Vaccinia Virus protein VP39"/>
    <property type="match status" value="1"/>
</dbReference>
<keyword evidence="1" id="KW-0808">Transferase</keyword>
<dbReference type="Pfam" id="PF12847">
    <property type="entry name" value="Methyltransf_18"/>
    <property type="match status" value="1"/>
</dbReference>
<organism evidence="1 2">
    <name type="scientific">Candidatus Faeciplasma gallinarum</name>
    <dbReference type="NCBI Taxonomy" id="2840799"/>
    <lineage>
        <taxon>Bacteria</taxon>
        <taxon>Bacillati</taxon>
        <taxon>Bacillota</taxon>
        <taxon>Clostridia</taxon>
        <taxon>Eubacteriales</taxon>
        <taxon>Oscillospiraceae</taxon>
        <taxon>Oscillospiraceae incertae sedis</taxon>
        <taxon>Candidatus Faeciplasma</taxon>
    </lineage>
</organism>
<dbReference type="PANTHER" id="PTHR38451">
    <property type="entry name" value="TRNA (ADENINE(22)-N(1))-METHYLTRANSFERASE"/>
    <property type="match status" value="1"/>
</dbReference>